<feature type="domain" description="Carbohydrate kinase PfkB" evidence="3">
    <location>
        <begin position="32"/>
        <end position="294"/>
    </location>
</feature>
<gene>
    <name evidence="4" type="primary">ydjH</name>
    <name evidence="4" type="ORF">MAA8898_01313</name>
</gene>
<sequence length="319" mass="34296">MTFDYTAVGFHTFDALCRPVTQIPPNGDTYFVEDFALAISGAAGAAAVVAAKHGLKVQAVGGLGNDLMGDWVLRRYADFGVDTEMMQRCPDFMTSSSIVTTRPDGQRPALHKRGATAGFYVGDDQVDRVLDTKIFHIGGVGLMDAMDNGRNAELLEEAQKRGITTTLDVFASKAEDLKLLRPLLAHTDFFMPSEEEAMALSGLSDFEDVCQFLLDQGVGAVVMTLGAEGAMYRDRQGRKFDIPAFQIDVVCTCGCGDAFNAGFATGLHLGRSLEDCIRLGQASSAQNAMGLGSQAVVTSLDDTIRFMETQPVRARSVHA</sequence>
<dbReference type="PANTHER" id="PTHR10584">
    <property type="entry name" value="SUGAR KINASE"/>
    <property type="match status" value="1"/>
</dbReference>
<proteinExistence type="predicted"/>
<dbReference type="PRINTS" id="PR00990">
    <property type="entry name" value="RIBOKINASE"/>
</dbReference>
<accession>A0A238K4Z9</accession>
<dbReference type="AlphaFoldDB" id="A0A238K4Z9"/>
<reference evidence="4 5" key="1">
    <citation type="submission" date="2017-05" db="EMBL/GenBank/DDBJ databases">
        <authorList>
            <person name="Song R."/>
            <person name="Chenine A.L."/>
            <person name="Ruprecht R.M."/>
        </authorList>
    </citation>
    <scope>NUCLEOTIDE SEQUENCE [LARGE SCALE GENOMIC DNA]</scope>
    <source>
        <strain evidence="4 5">CECT 8898</strain>
    </source>
</reference>
<dbReference type="SUPFAM" id="SSF53613">
    <property type="entry name" value="Ribokinase-like"/>
    <property type="match status" value="1"/>
</dbReference>
<dbReference type="Gene3D" id="3.40.1190.20">
    <property type="match status" value="1"/>
</dbReference>
<dbReference type="CDD" id="cd01166">
    <property type="entry name" value="KdgK"/>
    <property type="match status" value="1"/>
</dbReference>
<dbReference type="PANTHER" id="PTHR10584:SF166">
    <property type="entry name" value="RIBOKINASE"/>
    <property type="match status" value="1"/>
</dbReference>
<dbReference type="GO" id="GO:0005829">
    <property type="term" value="C:cytosol"/>
    <property type="evidence" value="ECO:0007669"/>
    <property type="project" value="TreeGrafter"/>
</dbReference>
<dbReference type="InterPro" id="IPR011611">
    <property type="entry name" value="PfkB_dom"/>
</dbReference>
<keyword evidence="2 4" id="KW-0418">Kinase</keyword>
<dbReference type="Pfam" id="PF00294">
    <property type="entry name" value="PfkB"/>
    <property type="match status" value="1"/>
</dbReference>
<evidence type="ECO:0000259" key="3">
    <source>
        <dbReference type="Pfam" id="PF00294"/>
    </source>
</evidence>
<dbReference type="InterPro" id="IPR002139">
    <property type="entry name" value="Ribo/fructo_kinase"/>
</dbReference>
<dbReference type="OrthoDB" id="9813569at2"/>
<protein>
    <submittedName>
        <fullName evidence="4">Putative sugar kinase YdjH</fullName>
        <ecNumber evidence="4">2.7.1.-</ecNumber>
    </submittedName>
</protein>
<dbReference type="RefSeq" id="WP_094020178.1">
    <property type="nucleotide sequence ID" value="NZ_FXYF01000003.1"/>
</dbReference>
<dbReference type="EMBL" id="FXYF01000003">
    <property type="protein sequence ID" value="SMX37939.1"/>
    <property type="molecule type" value="Genomic_DNA"/>
</dbReference>
<dbReference type="Proteomes" id="UP000207598">
    <property type="component" value="Unassembled WGS sequence"/>
</dbReference>
<keyword evidence="5" id="KW-1185">Reference proteome</keyword>
<evidence type="ECO:0000313" key="5">
    <source>
        <dbReference type="Proteomes" id="UP000207598"/>
    </source>
</evidence>
<dbReference type="GO" id="GO:0006796">
    <property type="term" value="P:phosphate-containing compound metabolic process"/>
    <property type="evidence" value="ECO:0007669"/>
    <property type="project" value="UniProtKB-ARBA"/>
</dbReference>
<name>A0A238K4Z9_9RHOB</name>
<keyword evidence="1 4" id="KW-0808">Transferase</keyword>
<dbReference type="GO" id="GO:0016301">
    <property type="term" value="F:kinase activity"/>
    <property type="evidence" value="ECO:0007669"/>
    <property type="project" value="UniProtKB-KW"/>
</dbReference>
<dbReference type="EC" id="2.7.1.-" evidence="4"/>
<evidence type="ECO:0000313" key="4">
    <source>
        <dbReference type="EMBL" id="SMX37939.1"/>
    </source>
</evidence>
<evidence type="ECO:0000256" key="2">
    <source>
        <dbReference type="ARBA" id="ARBA00022777"/>
    </source>
</evidence>
<dbReference type="InterPro" id="IPR029056">
    <property type="entry name" value="Ribokinase-like"/>
</dbReference>
<evidence type="ECO:0000256" key="1">
    <source>
        <dbReference type="ARBA" id="ARBA00022679"/>
    </source>
</evidence>
<organism evidence="4 5">
    <name type="scientific">Maliponia aquimaris</name>
    <dbReference type="NCBI Taxonomy" id="1673631"/>
    <lineage>
        <taxon>Bacteria</taxon>
        <taxon>Pseudomonadati</taxon>
        <taxon>Pseudomonadota</taxon>
        <taxon>Alphaproteobacteria</taxon>
        <taxon>Rhodobacterales</taxon>
        <taxon>Paracoccaceae</taxon>
        <taxon>Maliponia</taxon>
    </lineage>
</organism>